<proteinExistence type="predicted"/>
<evidence type="ECO:0000256" key="1">
    <source>
        <dbReference type="SAM" id="Phobius"/>
    </source>
</evidence>
<dbReference type="AlphaFoldDB" id="A0AAV3PKS4"/>
<sequence>MLKVTVIIKKDINALNLCLIGLTSLDMLSLAQYFPTLKSTKLKNDIVCFQQEEDEMVCEAWERFQGLLRKCPNHSFRRPYLVQIFHNSLTPSTKTILDISARGAFDKNTYDEAYLLLEELFANQHQPHPRAQTRRVSGVHEVDAQTKLEAQVASLTIHLEKARNAFAVQGSQSVVLLCTNCGGNHAISCCPGGTN</sequence>
<gene>
    <name evidence="3" type="ORF">LIER_10821</name>
</gene>
<dbReference type="EMBL" id="BAABME010001960">
    <property type="protein sequence ID" value="GAA0152309.1"/>
    <property type="molecule type" value="Genomic_DNA"/>
</dbReference>
<reference evidence="3 4" key="1">
    <citation type="submission" date="2024-01" db="EMBL/GenBank/DDBJ databases">
        <title>The complete chloroplast genome sequence of Lithospermum erythrorhizon: insights into the phylogenetic relationship among Boraginaceae species and the maternal lineages of purple gromwells.</title>
        <authorList>
            <person name="Okada T."/>
            <person name="Watanabe K."/>
        </authorList>
    </citation>
    <scope>NUCLEOTIDE SEQUENCE [LARGE SCALE GENOMIC DNA]</scope>
</reference>
<feature type="domain" description="Retrotransposon gag" evidence="2">
    <location>
        <begin position="30"/>
        <end position="90"/>
    </location>
</feature>
<comment type="caution">
    <text evidence="3">The sequence shown here is derived from an EMBL/GenBank/DDBJ whole genome shotgun (WGS) entry which is preliminary data.</text>
</comment>
<keyword evidence="4" id="KW-1185">Reference proteome</keyword>
<feature type="transmembrane region" description="Helical" evidence="1">
    <location>
        <begin position="12"/>
        <end position="34"/>
    </location>
</feature>
<keyword evidence="1" id="KW-0472">Membrane</keyword>
<protein>
    <recommendedName>
        <fullName evidence="2">Retrotransposon gag domain-containing protein</fullName>
    </recommendedName>
</protein>
<keyword evidence="1" id="KW-1133">Transmembrane helix</keyword>
<evidence type="ECO:0000313" key="4">
    <source>
        <dbReference type="Proteomes" id="UP001454036"/>
    </source>
</evidence>
<keyword evidence="1" id="KW-0812">Transmembrane</keyword>
<evidence type="ECO:0000259" key="2">
    <source>
        <dbReference type="Pfam" id="PF03732"/>
    </source>
</evidence>
<name>A0AAV3PKS4_LITER</name>
<dbReference type="Proteomes" id="UP001454036">
    <property type="component" value="Unassembled WGS sequence"/>
</dbReference>
<dbReference type="InterPro" id="IPR005162">
    <property type="entry name" value="Retrotrans_gag_dom"/>
</dbReference>
<dbReference type="Pfam" id="PF03732">
    <property type="entry name" value="Retrotrans_gag"/>
    <property type="match status" value="1"/>
</dbReference>
<organism evidence="3 4">
    <name type="scientific">Lithospermum erythrorhizon</name>
    <name type="common">Purple gromwell</name>
    <name type="synonym">Lithospermum officinale var. erythrorhizon</name>
    <dbReference type="NCBI Taxonomy" id="34254"/>
    <lineage>
        <taxon>Eukaryota</taxon>
        <taxon>Viridiplantae</taxon>
        <taxon>Streptophyta</taxon>
        <taxon>Embryophyta</taxon>
        <taxon>Tracheophyta</taxon>
        <taxon>Spermatophyta</taxon>
        <taxon>Magnoliopsida</taxon>
        <taxon>eudicotyledons</taxon>
        <taxon>Gunneridae</taxon>
        <taxon>Pentapetalae</taxon>
        <taxon>asterids</taxon>
        <taxon>lamiids</taxon>
        <taxon>Boraginales</taxon>
        <taxon>Boraginaceae</taxon>
        <taxon>Boraginoideae</taxon>
        <taxon>Lithospermeae</taxon>
        <taxon>Lithospermum</taxon>
    </lineage>
</organism>
<evidence type="ECO:0000313" key="3">
    <source>
        <dbReference type="EMBL" id="GAA0152309.1"/>
    </source>
</evidence>
<accession>A0AAV3PKS4</accession>